<comment type="caution">
    <text evidence="2">The sequence shown here is derived from an EMBL/GenBank/DDBJ whole genome shotgun (WGS) entry which is preliminary data.</text>
</comment>
<feature type="compositionally biased region" description="Basic and acidic residues" evidence="1">
    <location>
        <begin position="68"/>
        <end position="78"/>
    </location>
</feature>
<keyword evidence="3" id="KW-1185">Reference proteome</keyword>
<evidence type="ECO:0000313" key="3">
    <source>
        <dbReference type="Proteomes" id="UP001286313"/>
    </source>
</evidence>
<reference evidence="2" key="1">
    <citation type="submission" date="2023-10" db="EMBL/GenBank/DDBJ databases">
        <title>Genome assemblies of two species of porcelain crab, Petrolisthes cinctipes and Petrolisthes manimaculis (Anomura: Porcellanidae).</title>
        <authorList>
            <person name="Angst P."/>
        </authorList>
    </citation>
    <scope>NUCLEOTIDE SEQUENCE</scope>
    <source>
        <strain evidence="2">PB745_01</strain>
        <tissue evidence="2">Gill</tissue>
    </source>
</reference>
<dbReference type="Proteomes" id="UP001286313">
    <property type="component" value="Unassembled WGS sequence"/>
</dbReference>
<accession>A0AAE1BQP2</accession>
<evidence type="ECO:0000313" key="2">
    <source>
        <dbReference type="EMBL" id="KAK3855068.1"/>
    </source>
</evidence>
<evidence type="ECO:0000256" key="1">
    <source>
        <dbReference type="SAM" id="MobiDB-lite"/>
    </source>
</evidence>
<dbReference type="AlphaFoldDB" id="A0AAE1BQP2"/>
<name>A0AAE1BQP2_PETCI</name>
<organism evidence="2 3">
    <name type="scientific">Petrolisthes cinctipes</name>
    <name type="common">Flat porcelain crab</name>
    <dbReference type="NCBI Taxonomy" id="88211"/>
    <lineage>
        <taxon>Eukaryota</taxon>
        <taxon>Metazoa</taxon>
        <taxon>Ecdysozoa</taxon>
        <taxon>Arthropoda</taxon>
        <taxon>Crustacea</taxon>
        <taxon>Multicrustacea</taxon>
        <taxon>Malacostraca</taxon>
        <taxon>Eumalacostraca</taxon>
        <taxon>Eucarida</taxon>
        <taxon>Decapoda</taxon>
        <taxon>Pleocyemata</taxon>
        <taxon>Anomura</taxon>
        <taxon>Galatheoidea</taxon>
        <taxon>Porcellanidae</taxon>
        <taxon>Petrolisthes</taxon>
    </lineage>
</organism>
<dbReference type="EMBL" id="JAWQEG010006366">
    <property type="protein sequence ID" value="KAK3855068.1"/>
    <property type="molecule type" value="Genomic_DNA"/>
</dbReference>
<feature type="region of interest" description="Disordered" evidence="1">
    <location>
        <begin position="68"/>
        <end position="104"/>
    </location>
</feature>
<proteinExistence type="predicted"/>
<protein>
    <submittedName>
        <fullName evidence="2">Uncharacterized protein</fullName>
    </submittedName>
</protein>
<sequence length="104" mass="11858">MESLALFPERLRNNAPRQRLFQSPNAPLKCKLNLPPLLGSYALKLIKRATGTLKLLWRLREKKEEHANGLCKEERGGVEDAEEDVDVSSGITEEERIETKTRNT</sequence>
<gene>
    <name evidence="2" type="ORF">Pcinc_038505</name>
</gene>
<feature type="compositionally biased region" description="Basic and acidic residues" evidence="1">
    <location>
        <begin position="93"/>
        <end position="104"/>
    </location>
</feature>